<reference evidence="2" key="1">
    <citation type="submission" date="2021-03" db="EMBL/GenBank/DDBJ databases">
        <title>Evolutionary innovations through gain and loss of genes in the ectomycorrhizal Boletales.</title>
        <authorList>
            <person name="Wu G."/>
            <person name="Miyauchi S."/>
            <person name="Morin E."/>
            <person name="Yang Z.-L."/>
            <person name="Xu J."/>
            <person name="Martin F.M."/>
        </authorList>
    </citation>
    <scope>NUCLEOTIDE SEQUENCE</scope>
    <source>
        <strain evidence="2">BR01</strain>
    </source>
</reference>
<dbReference type="Proteomes" id="UP000683000">
    <property type="component" value="Unassembled WGS sequence"/>
</dbReference>
<feature type="region of interest" description="Disordered" evidence="1">
    <location>
        <begin position="60"/>
        <end position="95"/>
    </location>
</feature>
<comment type="caution">
    <text evidence="2">The sequence shown here is derived from an EMBL/GenBank/DDBJ whole genome shotgun (WGS) entry which is preliminary data.</text>
</comment>
<feature type="region of interest" description="Disordered" evidence="1">
    <location>
        <begin position="14"/>
        <end position="39"/>
    </location>
</feature>
<gene>
    <name evidence="2" type="ORF">JVT61DRAFT_15130</name>
</gene>
<feature type="compositionally biased region" description="Polar residues" evidence="1">
    <location>
        <begin position="299"/>
        <end position="310"/>
    </location>
</feature>
<protein>
    <submittedName>
        <fullName evidence="2">Uncharacterized protein</fullName>
    </submittedName>
</protein>
<feature type="compositionally biased region" description="Low complexity" evidence="1">
    <location>
        <begin position="396"/>
        <end position="405"/>
    </location>
</feature>
<name>A0A8I2YSL6_9AGAM</name>
<dbReference type="EMBL" id="JAGFBS010000009">
    <property type="protein sequence ID" value="KAG6377339.1"/>
    <property type="molecule type" value="Genomic_DNA"/>
</dbReference>
<feature type="compositionally biased region" description="Basic and acidic residues" evidence="1">
    <location>
        <begin position="23"/>
        <end position="39"/>
    </location>
</feature>
<evidence type="ECO:0000313" key="3">
    <source>
        <dbReference type="Proteomes" id="UP000683000"/>
    </source>
</evidence>
<proteinExistence type="predicted"/>
<feature type="compositionally biased region" description="Basic and acidic residues" evidence="1">
    <location>
        <begin position="65"/>
        <end position="78"/>
    </location>
</feature>
<sequence length="564" mass="62416">MVPKTASVLSHLLPARLGLGSNHRPDPATRTRNQEKHPKEMLVLHDRLGDPELDPFRVNSLSIHRPTDPGPRRDRPDLFHAPSDSLPPPLLIPNGGVREPPALLHRVRTKRSSFTNFFAFSSKRRSSQVPLAQLQTDLLVPPQAVSGKWVPGSGQTQVHLVNAASIPSPLRADEEEYYYSYYPPSHPATPNPGSVDRSPSKQLSWRQQDLIGHPGIDSQLSSPVDSHPAHTQIRHPYAYSTPLYSKPPPLRHVASQPLHHYPQDSRSGVRAGLAYASSHHGHDASKSHSHFLQPEIKTSMSTPNLTTGTSHVRHRSLLRKRPTRSKGQERWLSAESWWDALFSPSPRFKIKQAPRLNPPTEHLVHHSVSPPPPAEPNRNLAVTFPSIQATRPRALSATSPTSSSKPVPPSLTRSRSALELIGQPSTSVIPHPGFLPALETLAHTPTPPPDLAPPSDPELSLPESTSLVSTPKRRVLDEVQAFEQQRAQWKHQAARSLGNKHTRSFSRARSKSLGERHVRLGRHTSESSKAHLNFEFLAARTLLGSQSMMPVVHVTKPCSTSFPF</sequence>
<evidence type="ECO:0000313" key="2">
    <source>
        <dbReference type="EMBL" id="KAG6377339.1"/>
    </source>
</evidence>
<dbReference type="AlphaFoldDB" id="A0A8I2YSL6"/>
<keyword evidence="3" id="KW-1185">Reference proteome</keyword>
<feature type="region of interest" description="Disordered" evidence="1">
    <location>
        <begin position="438"/>
        <end position="469"/>
    </location>
</feature>
<organism evidence="2 3">
    <name type="scientific">Boletus reticuloceps</name>
    <dbReference type="NCBI Taxonomy" id="495285"/>
    <lineage>
        <taxon>Eukaryota</taxon>
        <taxon>Fungi</taxon>
        <taxon>Dikarya</taxon>
        <taxon>Basidiomycota</taxon>
        <taxon>Agaricomycotina</taxon>
        <taxon>Agaricomycetes</taxon>
        <taxon>Agaricomycetidae</taxon>
        <taxon>Boletales</taxon>
        <taxon>Boletineae</taxon>
        <taxon>Boletaceae</taxon>
        <taxon>Boletoideae</taxon>
        <taxon>Boletus</taxon>
    </lineage>
</organism>
<feature type="compositionally biased region" description="Pro residues" evidence="1">
    <location>
        <begin position="445"/>
        <end position="456"/>
    </location>
</feature>
<accession>A0A8I2YSL6</accession>
<feature type="region of interest" description="Disordered" evidence="1">
    <location>
        <begin position="299"/>
        <end position="326"/>
    </location>
</feature>
<dbReference type="OrthoDB" id="3228777at2759"/>
<feature type="compositionally biased region" description="Low complexity" evidence="1">
    <location>
        <begin position="457"/>
        <end position="469"/>
    </location>
</feature>
<feature type="region of interest" description="Disordered" evidence="1">
    <location>
        <begin position="358"/>
        <end position="413"/>
    </location>
</feature>
<evidence type="ECO:0000256" key="1">
    <source>
        <dbReference type="SAM" id="MobiDB-lite"/>
    </source>
</evidence>
<feature type="compositionally biased region" description="Basic residues" evidence="1">
    <location>
        <begin position="311"/>
        <end position="324"/>
    </location>
</feature>
<feature type="region of interest" description="Disordered" evidence="1">
    <location>
        <begin position="181"/>
        <end position="203"/>
    </location>
</feature>